<dbReference type="PANTHER" id="PTHR22928">
    <property type="entry name" value="TELOMERE-ASSOCIATED PROTEIN RIF1"/>
    <property type="match status" value="1"/>
</dbReference>
<sequence length="2214" mass="249182">MPEESKIDLQRTLDLLEDPIMEKPLAISQYFKVFLKALENDSNISLPVLNRILLSCAVELQDNKKCCYLAMKIISLVLKKIKEGDITTFPNLVPSVMAVLNMIKTTALLSKMETMQAMCFETLLLYPNETLIEVASNSTEVTEVLNLYCHLQIPLEVRLLPCALVQKLLKILPPEKKTKFVKDNLSVWFTKLIPTIFAGNSIDNDELNSKPLETLELLTDELVSIDYDETPHWQHLFECIYNPQKYPSMMKLMLVNGWKNWHRLWIVCIRLLKNQITRITSPVGSPINSMLPVVETAFKMDVTNRCRAFQCWDVLIDNFHTETNENYITKRLKLLIIPLKSNNAKVEETALAKLKTWWHLIQRFQTRLDKFVDTVIISFLNYCFGKQKPGFVPGLLTAETKKRSVEIFIELAGHLCCSGCVNVPNLNGRIVSKKILVDFWNDWVYSLKMATIIFTENVGITMEQIKCVWKSFVAIVAELPDNNIRKDLFNELLGVLENYIKDQKFSEVAVNLIASLFDDKKIRPLFKPRDSQGPVHKIILLLLDQSVSTYYRTCDTKVLSSTFKSLANYILEKEIEGSSKLLSGLLDLDETTSQNNISYLLTPLAECVYEMEYDDVHKLTDLALWPFKSQNFFTDIDYCSQVWSKLIDYIYPRINNNLKDDIATALWNTSINLNTYLKLHVCVVILKHELNNVSVVGYSKMVELLMLITNEIKSESVNNAFNMLFEMVVTLLKKVKDEKDQILVDQTMSIAENALKFLIPVFEEANEVDQDKIKAAEDLLDNIEPILQSKPQYPKIIVVLVNFSKLLKKFSGLQKRVISILKTSLSLLTTEDFLLHNTIQDALSSIESNTKPVNENNDKFTEPDIKIIAKKGKKKETSIVNTVVENGEEFVVVKSNWKFNPRKLTENQKEKFSRKREDIPALYQDLSQSQDEFKLTTWKTDSQDSSSTNSKSTSASKSADTGNVSEIIKKMLSSDVVPKIIENNFSEKKDANDSVDKKSGNDVSKLKQTTTKDPKSPRMALKDRVFRNVRNLIEKSNGQKDGKDLSESLIHIDNEPKTPTPKSNNNNNNLTNSAPPKINTERPSRVKRKPKKFDDVEILSLKRGRRSSSQTDSHSDSSSPILINEIENQETEQKEKNYNLNKNEEVEKSTPNSSQVQNVIQTVALIENIPSRAVELQSEIDISSLKKPIETNMADIIADTKKDNKMVVDDECKEILPKTISEADLLNAKDEKESDVIILSDNKDVIVLSDAKDSAQLPKKESTPNDVITNKDSLEPTKENNANLENKTTPLETEKAEDGKSVIIDPKTDKTPKPMKKQDTTEPKSAKKSTNKKSRIEKELAIDTVEGHPLLKIQTGKRMTRKNLNNALKSSLLNTTRRKSLTEKLNKSKPDTKSTPKTLKKDKDKTNVENISVTISESQDNCSEISDDLPLSEDVIESSQDSSFTTISVKPTKTPLKKLSVVVQKVPLVPSVGPFATQDLLSTENNEVVTNQTLDLDSKDDSILPLNKTAVTDKTDLELTENMDTQPIDDKEIESKDDSNDVILINDDDDPVIVIGSETQEIAEADTQPMNPDDLMETKTVEKSDSVKVKDIAEVTDSQVNNTMDVNTEDEITRTINESSVIVSTKADEANTASSPFKDDEQRKKDFLDNTLEISPIKTMSPVRDKKSPSPETSSDYVVIKLSSPVQSNGEPFEKCNSPEVFTEDKVSPDKRDLSPPREENASNNNSSPSSSLSLKKNRPQVRSGGRAAQMLGLCVPDRLQTLMNTERTDTEEPKKSSPSSTPARRNLRILYNSVGENSENTDENEDSENFLKFKRSLPTSDCSPSGPILKRKLAEITDDATISPASKRKRVSFHDPPVSTTVSVQKYIEPGGIRSPQNSALKRQERQNLRSQVILKSPKRLDNVFKLDSALTKTVESFNDSEQSSSEVTQSMSLDETPAVEIIKHSDLNDVDPICPDLVDCNDPIENIAAELSSATMKRMFLHELEGKIATVGDLAKKTELEVNRLCIKAPKIKVAKRVLSDYASKRVVEVEPIVNTIEPVEETTPEAVTVDKIDVDIQTICAESNDVEMQTIETPVAVGCVQTDEKVIAHMGAQTDESGVKSTQDLVTSCIAERPDFVEKLGEHLEDSSKQRIAESLPFDTLTEVFMKNVTNSNTNSLITRILNKQSETGLSSEQQGQKDLSLLQDYLSERFASRDLILFCSQLLEKIHNKS</sequence>
<feature type="compositionally biased region" description="Basic and acidic residues" evidence="1">
    <location>
        <begin position="1292"/>
        <end position="1325"/>
    </location>
</feature>
<evidence type="ECO:0000313" key="3">
    <source>
        <dbReference type="Proteomes" id="UP001549921"/>
    </source>
</evidence>
<feature type="compositionally biased region" description="Low complexity" evidence="1">
    <location>
        <begin position="939"/>
        <end position="961"/>
    </location>
</feature>
<organism evidence="2 3">
    <name type="scientific">Loxostege sticticalis</name>
    <name type="common">Beet webworm moth</name>
    <dbReference type="NCBI Taxonomy" id="481309"/>
    <lineage>
        <taxon>Eukaryota</taxon>
        <taxon>Metazoa</taxon>
        <taxon>Ecdysozoa</taxon>
        <taxon>Arthropoda</taxon>
        <taxon>Hexapoda</taxon>
        <taxon>Insecta</taxon>
        <taxon>Pterygota</taxon>
        <taxon>Neoptera</taxon>
        <taxon>Endopterygota</taxon>
        <taxon>Lepidoptera</taxon>
        <taxon>Glossata</taxon>
        <taxon>Ditrysia</taxon>
        <taxon>Pyraloidea</taxon>
        <taxon>Crambidae</taxon>
        <taxon>Pyraustinae</taxon>
        <taxon>Loxostege</taxon>
    </lineage>
</organism>
<feature type="compositionally biased region" description="Basic and acidic residues" evidence="1">
    <location>
        <begin position="1380"/>
        <end position="1404"/>
    </location>
</feature>
<feature type="region of interest" description="Disordered" evidence="1">
    <location>
        <begin position="989"/>
        <end position="1021"/>
    </location>
</feature>
<reference evidence="2 3" key="1">
    <citation type="submission" date="2024-06" db="EMBL/GenBank/DDBJ databases">
        <title>A chromosome-level genome assembly of beet webworm, Loxostege sticticalis.</title>
        <authorList>
            <person name="Zhang Y."/>
        </authorList>
    </citation>
    <scope>NUCLEOTIDE SEQUENCE [LARGE SCALE GENOMIC DNA]</scope>
    <source>
        <strain evidence="2">AQ028</strain>
        <tissue evidence="2">Male pupae</tissue>
    </source>
</reference>
<feature type="region of interest" description="Disordered" evidence="1">
    <location>
        <begin position="1255"/>
        <end position="1338"/>
    </location>
</feature>
<feature type="compositionally biased region" description="Basic and acidic residues" evidence="1">
    <location>
        <begin position="989"/>
        <end position="1000"/>
    </location>
</feature>
<protein>
    <recommendedName>
        <fullName evidence="4">Telomere-associated protein RIF1</fullName>
    </recommendedName>
</protein>
<dbReference type="PANTHER" id="PTHR22928:SF3">
    <property type="entry name" value="TELOMERE-ASSOCIATED PROTEIN RIF1"/>
    <property type="match status" value="1"/>
</dbReference>
<feature type="compositionally biased region" description="Basic and acidic residues" evidence="1">
    <location>
        <begin position="1767"/>
        <end position="1776"/>
    </location>
</feature>
<evidence type="ECO:0000256" key="1">
    <source>
        <dbReference type="SAM" id="MobiDB-lite"/>
    </source>
</evidence>
<feature type="region of interest" description="Disordered" evidence="1">
    <location>
        <begin position="937"/>
        <end position="961"/>
    </location>
</feature>
<accession>A0ABD0TGJ4</accession>
<comment type="caution">
    <text evidence="2">The sequence shown here is derived from an EMBL/GenBank/DDBJ whole genome shotgun (WGS) entry which is preliminary data.</text>
</comment>
<evidence type="ECO:0008006" key="4">
    <source>
        <dbReference type="Google" id="ProtNLM"/>
    </source>
</evidence>
<name>A0ABD0TGJ4_LOXSC</name>
<dbReference type="Proteomes" id="UP001549921">
    <property type="component" value="Unassembled WGS sequence"/>
</dbReference>
<evidence type="ECO:0000313" key="2">
    <source>
        <dbReference type="EMBL" id="KAL0842213.1"/>
    </source>
</evidence>
<feature type="region of interest" description="Disordered" evidence="1">
    <location>
        <begin position="1369"/>
        <end position="1404"/>
    </location>
</feature>
<feature type="compositionally biased region" description="Basic and acidic residues" evidence="1">
    <location>
        <begin position="1703"/>
        <end position="1721"/>
    </location>
</feature>
<feature type="compositionally biased region" description="Polar residues" evidence="1">
    <location>
        <begin position="1279"/>
        <end position="1291"/>
    </location>
</feature>
<gene>
    <name evidence="2" type="ORF">ABMA28_014374</name>
</gene>
<dbReference type="EMBL" id="JBEDNZ010000005">
    <property type="protein sequence ID" value="KAL0842213.1"/>
    <property type="molecule type" value="Genomic_DNA"/>
</dbReference>
<feature type="compositionally biased region" description="Low complexity" evidence="1">
    <location>
        <begin position="1060"/>
        <end position="1077"/>
    </location>
</feature>
<feature type="compositionally biased region" description="Low complexity" evidence="1">
    <location>
        <begin position="1722"/>
        <end position="1735"/>
    </location>
</feature>
<proteinExistence type="predicted"/>
<feature type="compositionally biased region" description="Basic and acidic residues" evidence="1">
    <location>
        <begin position="1637"/>
        <end position="1648"/>
    </location>
</feature>
<feature type="region of interest" description="Disordered" evidence="1">
    <location>
        <begin position="1627"/>
        <end position="1787"/>
    </location>
</feature>
<feature type="compositionally biased region" description="Low complexity" evidence="1">
    <location>
        <begin position="1107"/>
        <end position="1119"/>
    </location>
</feature>
<feature type="region of interest" description="Disordered" evidence="1">
    <location>
        <begin position="1052"/>
        <end position="1134"/>
    </location>
</feature>
<feature type="compositionally biased region" description="Basic and acidic residues" evidence="1">
    <location>
        <begin position="1010"/>
        <end position="1021"/>
    </location>
</feature>